<dbReference type="PROSITE" id="PS51352">
    <property type="entry name" value="THIOREDOXIN_2"/>
    <property type="match status" value="1"/>
</dbReference>
<evidence type="ECO:0000256" key="8">
    <source>
        <dbReference type="PIRSR" id="PIRSR001488-1"/>
    </source>
</evidence>
<evidence type="ECO:0000313" key="11">
    <source>
        <dbReference type="EMBL" id="XDT72126.1"/>
    </source>
</evidence>
<dbReference type="InterPro" id="IPR001853">
    <property type="entry name" value="DSBA-like_thioredoxin_dom"/>
</dbReference>
<sequence>MKNWFLALSLIFALVPGVQAANYVAGQHYQVLPAPVPTEDPSRVEVVELFWYGCPHCYRFDPLVHAWKKKLPEHAYFKAIPMAFNAQWAFHAQTYYALKAIGWEEKVHQAVFDALARDHKPLLDLDSMASFLAGLGVPEEEFRKAMNSFAVKGQVNKSRKLGTDYHADGVPALVVNGKYLITTSGAGDFLTMLRIADFLIEKEKASLR</sequence>
<dbReference type="InterPro" id="IPR013766">
    <property type="entry name" value="Thioredoxin_domain"/>
</dbReference>
<dbReference type="InterPro" id="IPR050824">
    <property type="entry name" value="Thiol_disulfide_DsbA"/>
</dbReference>
<evidence type="ECO:0000256" key="2">
    <source>
        <dbReference type="ARBA" id="ARBA00005791"/>
    </source>
</evidence>
<dbReference type="Pfam" id="PF01323">
    <property type="entry name" value="DSBA"/>
    <property type="match status" value="1"/>
</dbReference>
<dbReference type="CDD" id="cd03019">
    <property type="entry name" value="DsbA_DsbA"/>
    <property type="match status" value="1"/>
</dbReference>
<accession>A0AB39UVX7</accession>
<proteinExistence type="inferred from homology"/>
<keyword evidence="3 9" id="KW-0732">Signal</keyword>
<keyword evidence="6" id="KW-0676">Redox-active center</keyword>
<feature type="disulfide bond" description="Redox-active" evidence="8">
    <location>
        <begin position="54"/>
        <end position="57"/>
    </location>
</feature>
<dbReference type="EMBL" id="CP154858">
    <property type="protein sequence ID" value="XDT72126.1"/>
    <property type="molecule type" value="Genomic_DNA"/>
</dbReference>
<dbReference type="InterPro" id="IPR017937">
    <property type="entry name" value="Thioredoxin_CS"/>
</dbReference>
<dbReference type="KEGG" id="tcd:AAIA72_15205"/>
<dbReference type="GO" id="GO:0015036">
    <property type="term" value="F:disulfide oxidoreductase activity"/>
    <property type="evidence" value="ECO:0007669"/>
    <property type="project" value="UniProtKB-ARBA"/>
</dbReference>
<name>A0AB39UVX7_9GAMM</name>
<feature type="signal peptide" evidence="9">
    <location>
        <begin position="1"/>
        <end position="20"/>
    </location>
</feature>
<evidence type="ECO:0000256" key="7">
    <source>
        <dbReference type="PIRNR" id="PIRNR001488"/>
    </source>
</evidence>
<protein>
    <recommendedName>
        <fullName evidence="7">Thiol:disulfide interchange protein</fullName>
    </recommendedName>
</protein>
<dbReference type="InterPro" id="IPR023205">
    <property type="entry name" value="DsbA/DsbL"/>
</dbReference>
<dbReference type="PANTHER" id="PTHR35891:SF2">
    <property type="entry name" value="THIOL:DISULFIDE INTERCHANGE PROTEIN DSBA"/>
    <property type="match status" value="1"/>
</dbReference>
<dbReference type="RefSeq" id="WP_369601140.1">
    <property type="nucleotide sequence ID" value="NZ_CP154858.1"/>
</dbReference>
<evidence type="ECO:0000259" key="10">
    <source>
        <dbReference type="PROSITE" id="PS51352"/>
    </source>
</evidence>
<keyword evidence="4 7" id="KW-0574">Periplasm</keyword>
<comment type="similarity">
    <text evidence="2">Belongs to the thioredoxin family. DsbA subfamily.</text>
</comment>
<dbReference type="PIRSF" id="PIRSF001488">
    <property type="entry name" value="Tdi_protein"/>
    <property type="match status" value="1"/>
</dbReference>
<dbReference type="Gene3D" id="3.40.30.10">
    <property type="entry name" value="Glutaredoxin"/>
    <property type="match status" value="1"/>
</dbReference>
<dbReference type="GO" id="GO:0042597">
    <property type="term" value="C:periplasmic space"/>
    <property type="evidence" value="ECO:0007669"/>
    <property type="project" value="UniProtKB-SubCell"/>
</dbReference>
<dbReference type="InterPro" id="IPR036249">
    <property type="entry name" value="Thioredoxin-like_sf"/>
</dbReference>
<evidence type="ECO:0000256" key="6">
    <source>
        <dbReference type="ARBA" id="ARBA00023284"/>
    </source>
</evidence>
<comment type="subcellular location">
    <subcellularLocation>
        <location evidence="1 7">Periplasm</location>
    </subcellularLocation>
</comment>
<keyword evidence="5 7" id="KW-1015">Disulfide bond</keyword>
<evidence type="ECO:0000256" key="9">
    <source>
        <dbReference type="SAM" id="SignalP"/>
    </source>
</evidence>
<reference evidence="11" key="1">
    <citation type="submission" date="2024-05" db="EMBL/GenBank/DDBJ databases">
        <title>Genome sequencing of novel strain.</title>
        <authorList>
            <person name="Ganbat D."/>
            <person name="Ganbat S."/>
            <person name="Lee S.-J."/>
        </authorList>
    </citation>
    <scope>NUCLEOTIDE SEQUENCE</scope>
    <source>
        <strain evidence="11">SMD15-11</strain>
    </source>
</reference>
<organism evidence="11">
    <name type="scientific">Thermohahella caldifontis</name>
    <dbReference type="NCBI Taxonomy" id="3142973"/>
    <lineage>
        <taxon>Bacteria</taxon>
        <taxon>Pseudomonadati</taxon>
        <taxon>Pseudomonadota</taxon>
        <taxon>Gammaproteobacteria</taxon>
        <taxon>Oceanospirillales</taxon>
        <taxon>Hahellaceae</taxon>
        <taxon>Thermohahella</taxon>
    </lineage>
</organism>
<evidence type="ECO:0000256" key="1">
    <source>
        <dbReference type="ARBA" id="ARBA00004418"/>
    </source>
</evidence>
<dbReference type="PROSITE" id="PS00194">
    <property type="entry name" value="THIOREDOXIN_1"/>
    <property type="match status" value="1"/>
</dbReference>
<dbReference type="PANTHER" id="PTHR35891">
    <property type="entry name" value="THIOL:DISULFIDE INTERCHANGE PROTEIN DSBA"/>
    <property type="match status" value="1"/>
</dbReference>
<evidence type="ECO:0000256" key="3">
    <source>
        <dbReference type="ARBA" id="ARBA00022729"/>
    </source>
</evidence>
<feature type="domain" description="Thioredoxin" evidence="10">
    <location>
        <begin position="9"/>
        <end position="151"/>
    </location>
</feature>
<evidence type="ECO:0000256" key="5">
    <source>
        <dbReference type="ARBA" id="ARBA00023157"/>
    </source>
</evidence>
<dbReference type="AlphaFoldDB" id="A0AB39UVX7"/>
<feature type="chain" id="PRO_5044197890" description="Thiol:disulfide interchange protein" evidence="9">
    <location>
        <begin position="21"/>
        <end position="208"/>
    </location>
</feature>
<gene>
    <name evidence="11" type="ORF">AAIA72_15205</name>
</gene>
<dbReference type="SUPFAM" id="SSF52833">
    <property type="entry name" value="Thioredoxin-like"/>
    <property type="match status" value="1"/>
</dbReference>
<evidence type="ECO:0000256" key="4">
    <source>
        <dbReference type="ARBA" id="ARBA00022764"/>
    </source>
</evidence>